<sequence length="308" mass="34198">MMLSVQMVFDYFMDSLSFRKLVRTLISGALLGGLAGCGSLQKDINVPLPAYANQLVVECYLENGRTPRLAVTESVPYLDDGQAAAAGSYLLKLPNGQNVQLPTDVAAKLTLPNGRTMNLVFRPGLDAATGKYYTHIGTGPITARAGQQFALDAQDQRGRHVTGTTVVPTFIPIDSVKYKFNTQTDTSRRAYFMTKWTDPGATTDFYRLMLHKGRPSNNSETDNDIRDRLFNGQSYAQVTRYRFRPYDTITATLYHVDSLYFDFRQSVRDARNANGNPFSQPSAIHNTVQGGIGVFTVLVKDQKVLILK</sequence>
<protein>
    <submittedName>
        <fullName evidence="1">DUF4249 domain-containing protein</fullName>
    </submittedName>
</protein>
<keyword evidence="2" id="KW-1185">Reference proteome</keyword>
<evidence type="ECO:0000313" key="2">
    <source>
        <dbReference type="Proteomes" id="UP000317624"/>
    </source>
</evidence>
<accession>A0A558C345</accession>
<dbReference type="InterPro" id="IPR025345">
    <property type="entry name" value="DUF4249"/>
</dbReference>
<reference evidence="1 2" key="1">
    <citation type="submission" date="2019-07" db="EMBL/GenBank/DDBJ databases">
        <title>Hymenobacter sp. straun FUR1 Genome sequencing and assembly.</title>
        <authorList>
            <person name="Chhetri G."/>
        </authorList>
    </citation>
    <scope>NUCLEOTIDE SEQUENCE [LARGE SCALE GENOMIC DNA]</scope>
    <source>
        <strain evidence="1 2">Fur1</strain>
    </source>
</reference>
<organism evidence="1 2">
    <name type="scientific">Hymenobacter setariae</name>
    <dbReference type="NCBI Taxonomy" id="2594794"/>
    <lineage>
        <taxon>Bacteria</taxon>
        <taxon>Pseudomonadati</taxon>
        <taxon>Bacteroidota</taxon>
        <taxon>Cytophagia</taxon>
        <taxon>Cytophagales</taxon>
        <taxon>Hymenobacteraceae</taxon>
        <taxon>Hymenobacter</taxon>
    </lineage>
</organism>
<dbReference type="AlphaFoldDB" id="A0A558C345"/>
<proteinExistence type="predicted"/>
<dbReference type="OrthoDB" id="1117499at2"/>
<evidence type="ECO:0000313" key="1">
    <source>
        <dbReference type="EMBL" id="TVT43144.1"/>
    </source>
</evidence>
<name>A0A558C345_9BACT</name>
<dbReference type="Pfam" id="PF14054">
    <property type="entry name" value="DUF4249"/>
    <property type="match status" value="1"/>
</dbReference>
<comment type="caution">
    <text evidence="1">The sequence shown here is derived from an EMBL/GenBank/DDBJ whole genome shotgun (WGS) entry which is preliminary data.</text>
</comment>
<dbReference type="Proteomes" id="UP000317624">
    <property type="component" value="Unassembled WGS sequence"/>
</dbReference>
<gene>
    <name evidence="1" type="ORF">FNT36_03365</name>
</gene>
<dbReference type="EMBL" id="VMRJ01000001">
    <property type="protein sequence ID" value="TVT43144.1"/>
    <property type="molecule type" value="Genomic_DNA"/>
</dbReference>